<dbReference type="RefSeq" id="XP_049304598.1">
    <property type="nucleotide sequence ID" value="XM_049448641.1"/>
</dbReference>
<dbReference type="InterPro" id="IPR003599">
    <property type="entry name" value="Ig_sub"/>
</dbReference>
<dbReference type="InterPro" id="IPR013162">
    <property type="entry name" value="CD80_C2-set"/>
</dbReference>
<feature type="transmembrane region" description="Helical" evidence="4">
    <location>
        <begin position="6"/>
        <end position="24"/>
    </location>
</feature>
<feature type="domain" description="Ig-like" evidence="5">
    <location>
        <begin position="41"/>
        <end position="129"/>
    </location>
</feature>
<dbReference type="PANTHER" id="PTHR21261">
    <property type="entry name" value="BEAT PROTEIN"/>
    <property type="match status" value="1"/>
</dbReference>
<keyword evidence="3" id="KW-1015">Disulfide bond</keyword>
<organism evidence="6 7">
    <name type="scientific">Bactrocera dorsalis</name>
    <name type="common">Oriental fruit fly</name>
    <name type="synonym">Dacus dorsalis</name>
    <dbReference type="NCBI Taxonomy" id="27457"/>
    <lineage>
        <taxon>Eukaryota</taxon>
        <taxon>Metazoa</taxon>
        <taxon>Ecdysozoa</taxon>
        <taxon>Arthropoda</taxon>
        <taxon>Hexapoda</taxon>
        <taxon>Insecta</taxon>
        <taxon>Pterygota</taxon>
        <taxon>Neoptera</taxon>
        <taxon>Endopterygota</taxon>
        <taxon>Diptera</taxon>
        <taxon>Brachycera</taxon>
        <taxon>Muscomorpha</taxon>
        <taxon>Tephritoidea</taxon>
        <taxon>Tephritidae</taxon>
        <taxon>Bactrocera</taxon>
        <taxon>Bactrocera</taxon>
    </lineage>
</organism>
<dbReference type="PROSITE" id="PS50835">
    <property type="entry name" value="IG_LIKE"/>
    <property type="match status" value="1"/>
</dbReference>
<sequence>MQLNHLLNWAISCAFVCLLTVDFVTSLRDVRVKIPHAARRGEKVTLKCLYDLEGDSLYSVKWYKGRREFYSFTPKETPAIKVYQITGVRVERSASNESQLVLDSVTVSTTGKYSCEVSADAPSFHTEISAGELEVVVPGKDPAISGIKSRYRVGDIVRGNCTSRHSKPAANLTWTINGRETNPSHIRHHKPMREARELETAVSGIHFVITPQHFSAGKLKIRCTAHIHDVYWKSTEKSIEEERHKHNINSVNTFSDDYFDSEDEQLIDRSDTYTTHIKGAVSSLNANGATQQHCHCLSLLVRWATVALAAWHATRYFHQLCRQLFVWRETMASKGTTMQAIRTTTTAATTTIVYNRTHARAKGQLLSGTSADEATSKAAVMTTQARNTTIATTRTAAAVAAMTACRSNWAVAVAQTKYRTRNETTSSQLIESINVQQQLERRQQQHRQQQQHIVGFEKRPATQKLALQLQKHSPKGAATLPTMRIAIKAKTAKTTATTNAAVAAKLLLAHATATAT</sequence>
<dbReference type="Pfam" id="PF13927">
    <property type="entry name" value="Ig_3"/>
    <property type="match status" value="1"/>
</dbReference>
<dbReference type="InterPro" id="IPR036179">
    <property type="entry name" value="Ig-like_dom_sf"/>
</dbReference>
<evidence type="ECO:0000313" key="7">
    <source>
        <dbReference type="RefSeq" id="XP_049304598.1"/>
    </source>
</evidence>
<dbReference type="InterPro" id="IPR007110">
    <property type="entry name" value="Ig-like_dom"/>
</dbReference>
<evidence type="ECO:0000256" key="1">
    <source>
        <dbReference type="ARBA" id="ARBA00004167"/>
    </source>
</evidence>
<dbReference type="SUPFAM" id="SSF48726">
    <property type="entry name" value="Immunoglobulin"/>
    <property type="match status" value="1"/>
</dbReference>
<reference evidence="7" key="2">
    <citation type="submission" date="2025-08" db="UniProtKB">
        <authorList>
            <consortium name="RefSeq"/>
        </authorList>
    </citation>
    <scope>IDENTIFICATION</scope>
    <source>
        <tissue evidence="7">Adult</tissue>
    </source>
</reference>
<gene>
    <name evidence="7" type="primary">LOC105232449</name>
</gene>
<dbReference type="Pfam" id="PF08205">
    <property type="entry name" value="C2-set_2"/>
    <property type="match status" value="1"/>
</dbReference>
<dbReference type="Gene3D" id="2.60.40.10">
    <property type="entry name" value="Immunoglobulins"/>
    <property type="match status" value="2"/>
</dbReference>
<comment type="subcellular location">
    <subcellularLocation>
        <location evidence="1">Membrane</location>
        <topology evidence="1">Single-pass membrane protein</topology>
    </subcellularLocation>
</comment>
<proteinExistence type="predicted"/>
<reference evidence="6" key="1">
    <citation type="submission" date="2025-05" db="UniProtKB">
        <authorList>
            <consortium name="RefSeq"/>
        </authorList>
    </citation>
    <scope>NUCLEOTIDE SEQUENCE [LARGE SCALE GENOMIC DNA]</scope>
</reference>
<evidence type="ECO:0000313" key="6">
    <source>
        <dbReference type="Proteomes" id="UP001652620"/>
    </source>
</evidence>
<dbReference type="GeneID" id="105232449"/>
<dbReference type="InterPro" id="IPR013783">
    <property type="entry name" value="Ig-like_fold"/>
</dbReference>
<evidence type="ECO:0000259" key="5">
    <source>
        <dbReference type="PROSITE" id="PS50835"/>
    </source>
</evidence>
<accession>A0ABM3J5U2</accession>
<dbReference type="SMART" id="SM00409">
    <property type="entry name" value="IG"/>
    <property type="match status" value="1"/>
</dbReference>
<keyword evidence="4" id="KW-1133">Transmembrane helix</keyword>
<name>A0ABM3J5U2_BACDO</name>
<keyword evidence="2 4" id="KW-0472">Membrane</keyword>
<evidence type="ECO:0000256" key="2">
    <source>
        <dbReference type="ARBA" id="ARBA00023136"/>
    </source>
</evidence>
<keyword evidence="6" id="KW-1185">Reference proteome</keyword>
<keyword evidence="4" id="KW-0812">Transmembrane</keyword>
<evidence type="ECO:0000256" key="4">
    <source>
        <dbReference type="SAM" id="Phobius"/>
    </source>
</evidence>
<evidence type="ECO:0000256" key="3">
    <source>
        <dbReference type="ARBA" id="ARBA00023157"/>
    </source>
</evidence>
<dbReference type="PANTHER" id="PTHR21261:SF8">
    <property type="entry name" value="BEATEN PATH IA, ISOFORM B-RELATED"/>
    <property type="match status" value="1"/>
</dbReference>
<protein>
    <submittedName>
        <fullName evidence="7">Uncharacterized protein LOC105232449 isoform X2</fullName>
    </submittedName>
</protein>
<dbReference type="Proteomes" id="UP001652620">
    <property type="component" value="Chromosome 1"/>
</dbReference>